<evidence type="ECO:0000313" key="2">
    <source>
        <dbReference type="Proteomes" id="UP001485459"/>
    </source>
</evidence>
<accession>A0ABZ2YIC0</accession>
<dbReference type="Pfam" id="PF06037">
    <property type="entry name" value="DUF922"/>
    <property type="match status" value="1"/>
</dbReference>
<dbReference type="EMBL" id="CP149822">
    <property type="protein sequence ID" value="WZN39022.1"/>
    <property type="molecule type" value="Genomic_DNA"/>
</dbReference>
<dbReference type="RefSeq" id="WP_341834030.1">
    <property type="nucleotide sequence ID" value="NZ_CP149822.1"/>
</dbReference>
<keyword evidence="2" id="KW-1185">Reference proteome</keyword>
<dbReference type="InterPro" id="IPR010321">
    <property type="entry name" value="DUF922"/>
</dbReference>
<reference evidence="2" key="1">
    <citation type="submission" date="2024-03" db="EMBL/GenBank/DDBJ databases">
        <title>Chitinophaga horti sp. nov., isolated from garden soil.</title>
        <authorList>
            <person name="Lee D.S."/>
            <person name="Han D.M."/>
            <person name="Baek J.H."/>
            <person name="Choi D.G."/>
            <person name="Jeon J.H."/>
            <person name="Jeon C.O."/>
        </authorList>
    </citation>
    <scope>NUCLEOTIDE SEQUENCE [LARGE SCALE GENOMIC DNA]</scope>
    <source>
        <strain evidence="2">GPA1</strain>
    </source>
</reference>
<organism evidence="1 2">
    <name type="scientific">Chitinophaga pollutisoli</name>
    <dbReference type="NCBI Taxonomy" id="3133966"/>
    <lineage>
        <taxon>Bacteria</taxon>
        <taxon>Pseudomonadati</taxon>
        <taxon>Bacteroidota</taxon>
        <taxon>Chitinophagia</taxon>
        <taxon>Chitinophagales</taxon>
        <taxon>Chitinophagaceae</taxon>
        <taxon>Chitinophaga</taxon>
    </lineage>
</organism>
<evidence type="ECO:0000313" key="1">
    <source>
        <dbReference type="EMBL" id="WZN39022.1"/>
    </source>
</evidence>
<sequence length="204" mass="23793">MRSFFTMFLSLAPFGVPPSPPVERTEVLKVVFTEDLRPYDITSDTLFYHQGHASATDFRGLPGTGKRSDAVSFTSFGFDGTTRRYRDTLEIRLTLQVFWVRSSSWTRIMPPSRHILTHEQLHFDITRLVAERFRKKVLSMPMTIDDHDSRIQYEYLESFREMNRLQEAFDDEALHGANGVVEEHWIRRIRSALREEGVTPPELP</sequence>
<name>A0ABZ2YIC0_9BACT</name>
<protein>
    <recommendedName>
        <fullName evidence="3">DUF922 domain-containing protein</fullName>
    </recommendedName>
</protein>
<evidence type="ECO:0008006" key="3">
    <source>
        <dbReference type="Google" id="ProtNLM"/>
    </source>
</evidence>
<gene>
    <name evidence="1" type="ORF">WJU16_13515</name>
</gene>
<dbReference type="Proteomes" id="UP001485459">
    <property type="component" value="Chromosome"/>
</dbReference>
<proteinExistence type="predicted"/>